<keyword evidence="2" id="KW-1185">Reference proteome</keyword>
<reference evidence="1 2" key="1">
    <citation type="submission" date="2020-07" db="EMBL/GenBank/DDBJ databases">
        <title>Spirosoma foliorum sp. nov., isolated from the leaves on the Nejang mountain Korea, Republic of.</title>
        <authorList>
            <person name="Ho H."/>
            <person name="Lee Y.-J."/>
            <person name="Nurcahyanto D.-A."/>
            <person name="Kim S.-G."/>
        </authorList>
    </citation>
    <scope>NUCLEOTIDE SEQUENCE [LARGE SCALE GENOMIC DNA]</scope>
    <source>
        <strain evidence="1 2">PL0136</strain>
    </source>
</reference>
<dbReference type="KEGG" id="sfol:H3H32_10980"/>
<dbReference type="Proteomes" id="UP000515369">
    <property type="component" value="Chromosome"/>
</dbReference>
<dbReference type="EMBL" id="CP059732">
    <property type="protein sequence ID" value="QMW05367.1"/>
    <property type="molecule type" value="Genomic_DNA"/>
</dbReference>
<organism evidence="1 2">
    <name type="scientific">Spirosoma foliorum</name>
    <dbReference type="NCBI Taxonomy" id="2710596"/>
    <lineage>
        <taxon>Bacteria</taxon>
        <taxon>Pseudomonadati</taxon>
        <taxon>Bacteroidota</taxon>
        <taxon>Cytophagia</taxon>
        <taxon>Cytophagales</taxon>
        <taxon>Cytophagaceae</taxon>
        <taxon>Spirosoma</taxon>
    </lineage>
</organism>
<protein>
    <submittedName>
        <fullName evidence="1">Uncharacterized protein</fullName>
    </submittedName>
</protein>
<evidence type="ECO:0000313" key="2">
    <source>
        <dbReference type="Proteomes" id="UP000515369"/>
    </source>
</evidence>
<name>A0A7G5H2M5_9BACT</name>
<gene>
    <name evidence="1" type="ORF">H3H32_10980</name>
</gene>
<accession>A0A7G5H2M5</accession>
<evidence type="ECO:0000313" key="1">
    <source>
        <dbReference type="EMBL" id="QMW05367.1"/>
    </source>
</evidence>
<proteinExistence type="predicted"/>
<sequence length="71" mass="8354">MNTGTQIDLFAPPETAHWIDKRLYQLREHERDWTRDFLNANDEKQGEISLVLVHIKMHIGDLEKAKQELGL</sequence>
<dbReference type="AlphaFoldDB" id="A0A7G5H2M5"/>
<dbReference type="RefSeq" id="WP_182462713.1">
    <property type="nucleotide sequence ID" value="NZ_CP059732.1"/>
</dbReference>